<dbReference type="EMBL" id="ML210027">
    <property type="protein sequence ID" value="TFK57813.1"/>
    <property type="molecule type" value="Genomic_DNA"/>
</dbReference>
<accession>A0ACD2ZWG5</accession>
<gene>
    <name evidence="1" type="ORF">BDN72DRAFT_907469</name>
</gene>
<proteinExistence type="predicted"/>
<reference evidence="1 2" key="1">
    <citation type="journal article" date="2019" name="Nat. Ecol. Evol.">
        <title>Megaphylogeny resolves global patterns of mushroom evolution.</title>
        <authorList>
            <person name="Varga T."/>
            <person name="Krizsan K."/>
            <person name="Foldi C."/>
            <person name="Dima B."/>
            <person name="Sanchez-Garcia M."/>
            <person name="Sanchez-Ramirez S."/>
            <person name="Szollosi G.J."/>
            <person name="Szarkandi J.G."/>
            <person name="Papp V."/>
            <person name="Albert L."/>
            <person name="Andreopoulos W."/>
            <person name="Angelini C."/>
            <person name="Antonin V."/>
            <person name="Barry K.W."/>
            <person name="Bougher N.L."/>
            <person name="Buchanan P."/>
            <person name="Buyck B."/>
            <person name="Bense V."/>
            <person name="Catcheside P."/>
            <person name="Chovatia M."/>
            <person name="Cooper J."/>
            <person name="Damon W."/>
            <person name="Desjardin D."/>
            <person name="Finy P."/>
            <person name="Geml J."/>
            <person name="Haridas S."/>
            <person name="Hughes K."/>
            <person name="Justo A."/>
            <person name="Karasinski D."/>
            <person name="Kautmanova I."/>
            <person name="Kiss B."/>
            <person name="Kocsube S."/>
            <person name="Kotiranta H."/>
            <person name="LaButti K.M."/>
            <person name="Lechner B.E."/>
            <person name="Liimatainen K."/>
            <person name="Lipzen A."/>
            <person name="Lukacs Z."/>
            <person name="Mihaltcheva S."/>
            <person name="Morgado L.N."/>
            <person name="Niskanen T."/>
            <person name="Noordeloos M.E."/>
            <person name="Ohm R.A."/>
            <person name="Ortiz-Santana B."/>
            <person name="Ovrebo C."/>
            <person name="Racz N."/>
            <person name="Riley R."/>
            <person name="Savchenko A."/>
            <person name="Shiryaev A."/>
            <person name="Soop K."/>
            <person name="Spirin V."/>
            <person name="Szebenyi C."/>
            <person name="Tomsovsky M."/>
            <person name="Tulloss R.E."/>
            <person name="Uehling J."/>
            <person name="Grigoriev I.V."/>
            <person name="Vagvolgyi C."/>
            <person name="Papp T."/>
            <person name="Martin F.M."/>
            <person name="Miettinen O."/>
            <person name="Hibbett D.S."/>
            <person name="Nagy L.G."/>
        </authorList>
    </citation>
    <scope>NUCLEOTIDE SEQUENCE [LARGE SCALE GENOMIC DNA]</scope>
    <source>
        <strain evidence="1 2">NL-1719</strain>
    </source>
</reference>
<evidence type="ECO:0000313" key="1">
    <source>
        <dbReference type="EMBL" id="TFK57813.1"/>
    </source>
</evidence>
<dbReference type="Proteomes" id="UP000308600">
    <property type="component" value="Unassembled WGS sequence"/>
</dbReference>
<organism evidence="1 2">
    <name type="scientific">Pluteus cervinus</name>
    <dbReference type="NCBI Taxonomy" id="181527"/>
    <lineage>
        <taxon>Eukaryota</taxon>
        <taxon>Fungi</taxon>
        <taxon>Dikarya</taxon>
        <taxon>Basidiomycota</taxon>
        <taxon>Agaricomycotina</taxon>
        <taxon>Agaricomycetes</taxon>
        <taxon>Agaricomycetidae</taxon>
        <taxon>Agaricales</taxon>
        <taxon>Pluteineae</taxon>
        <taxon>Pluteaceae</taxon>
        <taxon>Pluteus</taxon>
    </lineage>
</organism>
<keyword evidence="2" id="KW-1185">Reference proteome</keyword>
<protein>
    <submittedName>
        <fullName evidence="1">Uncharacterized protein</fullName>
    </submittedName>
</protein>
<name>A0ACD2ZWG5_9AGAR</name>
<evidence type="ECO:0000313" key="2">
    <source>
        <dbReference type="Proteomes" id="UP000308600"/>
    </source>
</evidence>
<sequence length="62" mass="6736">MATLPTPPFTHSPGESSTESLCSNGQFKYQHFSKIHGQAHTKDAHGLRSPPSTPSPHQVQQV</sequence>